<keyword evidence="1" id="KW-0472">Membrane</keyword>
<evidence type="ECO:0000313" key="2">
    <source>
        <dbReference type="EMBL" id="QHS77196.1"/>
    </source>
</evidence>
<organism evidence="2">
    <name type="scientific">viral metagenome</name>
    <dbReference type="NCBI Taxonomy" id="1070528"/>
    <lineage>
        <taxon>unclassified sequences</taxon>
        <taxon>metagenomes</taxon>
        <taxon>organismal metagenomes</taxon>
    </lineage>
</organism>
<sequence>MLSAVFIYISVMVILILSKPSLLYSQKDMKFKQFGEGNNKTYFVLPVVAVFLALFTVFLTHELE</sequence>
<feature type="transmembrane region" description="Helical" evidence="1">
    <location>
        <begin position="6"/>
        <end position="22"/>
    </location>
</feature>
<proteinExistence type="predicted"/>
<accession>A0A6C0ABV3</accession>
<dbReference type="EMBL" id="MN740543">
    <property type="protein sequence ID" value="QHS77196.1"/>
    <property type="molecule type" value="Genomic_DNA"/>
</dbReference>
<keyword evidence="1" id="KW-1133">Transmembrane helix</keyword>
<feature type="transmembrane region" description="Helical" evidence="1">
    <location>
        <begin position="42"/>
        <end position="61"/>
    </location>
</feature>
<keyword evidence="1" id="KW-0812">Transmembrane</keyword>
<evidence type="ECO:0000256" key="1">
    <source>
        <dbReference type="SAM" id="Phobius"/>
    </source>
</evidence>
<protein>
    <submittedName>
        <fullName evidence="2">Uncharacterized protein</fullName>
    </submittedName>
</protein>
<dbReference type="AlphaFoldDB" id="A0A6C0ABV3"/>
<reference evidence="2" key="1">
    <citation type="journal article" date="2020" name="Nature">
        <title>Giant virus diversity and host interactions through global metagenomics.</title>
        <authorList>
            <person name="Schulz F."/>
            <person name="Roux S."/>
            <person name="Paez-Espino D."/>
            <person name="Jungbluth S."/>
            <person name="Walsh D.A."/>
            <person name="Denef V.J."/>
            <person name="McMahon K.D."/>
            <person name="Konstantinidis K.T."/>
            <person name="Eloe-Fadrosh E.A."/>
            <person name="Kyrpides N.C."/>
            <person name="Woyke T."/>
        </authorList>
    </citation>
    <scope>NUCLEOTIDE SEQUENCE</scope>
    <source>
        <strain evidence="2">GVMAG-S-1004661-13</strain>
    </source>
</reference>
<name>A0A6C0ABV3_9ZZZZ</name>